<feature type="compositionally biased region" description="Low complexity" evidence="1">
    <location>
        <begin position="33"/>
        <end position="46"/>
    </location>
</feature>
<dbReference type="Proteomes" id="UP000287651">
    <property type="component" value="Unassembled WGS sequence"/>
</dbReference>
<feature type="compositionally biased region" description="Low complexity" evidence="1">
    <location>
        <begin position="1"/>
        <end position="12"/>
    </location>
</feature>
<sequence length="194" mass="21287">MSEAMAREAAAALQIDESSETSQSASRGEDSIAGSAHAKGHASSSGVDSSMKVIRPVSVRDHCQTRVRVKDKPFQALFMVDMPEGELGAPLEPRWSGLMTESRVWSEGSYVIAYERGALYPALAKQLWLRSELEEFERVHKELPGRVRGEQMMPHRVPALAKGVMGEVSIDRGSTSGIITRHDGSSNQDREDPH</sequence>
<feature type="region of interest" description="Disordered" evidence="1">
    <location>
        <begin position="172"/>
        <end position="194"/>
    </location>
</feature>
<feature type="compositionally biased region" description="Basic and acidic residues" evidence="1">
    <location>
        <begin position="180"/>
        <end position="194"/>
    </location>
</feature>
<proteinExistence type="predicted"/>
<organism evidence="2 3">
    <name type="scientific">Ensete ventricosum</name>
    <name type="common">Abyssinian banana</name>
    <name type="synonym">Musa ensete</name>
    <dbReference type="NCBI Taxonomy" id="4639"/>
    <lineage>
        <taxon>Eukaryota</taxon>
        <taxon>Viridiplantae</taxon>
        <taxon>Streptophyta</taxon>
        <taxon>Embryophyta</taxon>
        <taxon>Tracheophyta</taxon>
        <taxon>Spermatophyta</taxon>
        <taxon>Magnoliopsida</taxon>
        <taxon>Liliopsida</taxon>
        <taxon>Zingiberales</taxon>
        <taxon>Musaceae</taxon>
        <taxon>Ensete</taxon>
    </lineage>
</organism>
<gene>
    <name evidence="2" type="ORF">B296_00049010</name>
</gene>
<dbReference type="AlphaFoldDB" id="A0A426X346"/>
<evidence type="ECO:0000313" key="3">
    <source>
        <dbReference type="Proteomes" id="UP000287651"/>
    </source>
</evidence>
<protein>
    <submittedName>
        <fullName evidence="2">Uncharacterized protein</fullName>
    </submittedName>
</protein>
<dbReference type="EMBL" id="AMZH03028074">
    <property type="protein sequence ID" value="RRT33860.1"/>
    <property type="molecule type" value="Genomic_DNA"/>
</dbReference>
<name>A0A426X346_ENSVE</name>
<reference evidence="2 3" key="1">
    <citation type="journal article" date="2014" name="Agronomy (Basel)">
        <title>A Draft Genome Sequence for Ensete ventricosum, the Drought-Tolerant Tree Against Hunger.</title>
        <authorList>
            <person name="Harrison J."/>
            <person name="Moore K.A."/>
            <person name="Paszkiewicz K."/>
            <person name="Jones T."/>
            <person name="Grant M."/>
            <person name="Ambacheew D."/>
            <person name="Muzemil S."/>
            <person name="Studholme D.J."/>
        </authorList>
    </citation>
    <scope>NUCLEOTIDE SEQUENCE [LARGE SCALE GENOMIC DNA]</scope>
</reference>
<evidence type="ECO:0000256" key="1">
    <source>
        <dbReference type="SAM" id="MobiDB-lite"/>
    </source>
</evidence>
<feature type="region of interest" description="Disordered" evidence="1">
    <location>
        <begin position="1"/>
        <end position="49"/>
    </location>
</feature>
<evidence type="ECO:0000313" key="2">
    <source>
        <dbReference type="EMBL" id="RRT33860.1"/>
    </source>
</evidence>
<comment type="caution">
    <text evidence="2">The sequence shown here is derived from an EMBL/GenBank/DDBJ whole genome shotgun (WGS) entry which is preliminary data.</text>
</comment>
<accession>A0A426X346</accession>